<dbReference type="InterPro" id="IPR006439">
    <property type="entry name" value="HAD-SF_hydro_IA"/>
</dbReference>
<dbReference type="InterPro" id="IPR023214">
    <property type="entry name" value="HAD_sf"/>
</dbReference>
<dbReference type="Gene3D" id="1.10.150.240">
    <property type="entry name" value="Putative phosphatase, domain 2"/>
    <property type="match status" value="1"/>
</dbReference>
<keyword evidence="1" id="KW-0378">Hydrolase</keyword>
<dbReference type="InterPro" id="IPR023198">
    <property type="entry name" value="PGP-like_dom2"/>
</dbReference>
<dbReference type="GO" id="GO:0016787">
    <property type="term" value="F:hydrolase activity"/>
    <property type="evidence" value="ECO:0007669"/>
    <property type="project" value="UniProtKB-KW"/>
</dbReference>
<dbReference type="CDD" id="cd07505">
    <property type="entry name" value="HAD_BPGM-like"/>
    <property type="match status" value="1"/>
</dbReference>
<reference evidence="2" key="1">
    <citation type="journal article" date="2019" name="Int. J. Syst. Evol. Microbiol.">
        <title>The Global Catalogue of Microorganisms (GCM) 10K type strain sequencing project: providing services to taxonomists for standard genome sequencing and annotation.</title>
        <authorList>
            <consortium name="The Broad Institute Genomics Platform"/>
            <consortium name="The Broad Institute Genome Sequencing Center for Infectious Disease"/>
            <person name="Wu L."/>
            <person name="Ma J."/>
        </authorList>
    </citation>
    <scope>NUCLEOTIDE SEQUENCE [LARGE SCALE GENOMIC DNA]</scope>
    <source>
        <strain evidence="2">JCM 12165</strain>
    </source>
</reference>
<dbReference type="SUPFAM" id="SSF56784">
    <property type="entry name" value="HAD-like"/>
    <property type="match status" value="1"/>
</dbReference>
<comment type="caution">
    <text evidence="1">The sequence shown here is derived from an EMBL/GenBank/DDBJ whole genome shotgun (WGS) entry which is preliminary data.</text>
</comment>
<dbReference type="Pfam" id="PF00702">
    <property type="entry name" value="Hydrolase"/>
    <property type="match status" value="1"/>
</dbReference>
<dbReference type="PRINTS" id="PR00413">
    <property type="entry name" value="HADHALOGNASE"/>
</dbReference>
<dbReference type="SFLD" id="SFLDS00003">
    <property type="entry name" value="Haloacid_Dehalogenase"/>
    <property type="match status" value="1"/>
</dbReference>
<dbReference type="SFLD" id="SFLDG01129">
    <property type="entry name" value="C1.5:_HAD__Beta-PGM__Phosphata"/>
    <property type="match status" value="1"/>
</dbReference>
<dbReference type="Proteomes" id="UP001597145">
    <property type="component" value="Unassembled WGS sequence"/>
</dbReference>
<organism evidence="1 2">
    <name type="scientific">Pseudonocardia aurantiaca</name>
    <dbReference type="NCBI Taxonomy" id="75290"/>
    <lineage>
        <taxon>Bacteria</taxon>
        <taxon>Bacillati</taxon>
        <taxon>Actinomycetota</taxon>
        <taxon>Actinomycetes</taxon>
        <taxon>Pseudonocardiales</taxon>
        <taxon>Pseudonocardiaceae</taxon>
        <taxon>Pseudonocardia</taxon>
    </lineage>
</organism>
<dbReference type="RefSeq" id="WP_343982581.1">
    <property type="nucleotide sequence ID" value="NZ_BAAAJG010000015.1"/>
</dbReference>
<dbReference type="PANTHER" id="PTHR18901:SF38">
    <property type="entry name" value="PSEUDOURIDINE-5'-PHOSPHATASE"/>
    <property type="match status" value="1"/>
</dbReference>
<proteinExistence type="predicted"/>
<evidence type="ECO:0000313" key="1">
    <source>
        <dbReference type="EMBL" id="MFD1534829.1"/>
    </source>
</evidence>
<dbReference type="PANTHER" id="PTHR18901">
    <property type="entry name" value="2-DEOXYGLUCOSE-6-PHOSPHATE PHOSPHATASE 2"/>
    <property type="match status" value="1"/>
</dbReference>
<evidence type="ECO:0000313" key="2">
    <source>
        <dbReference type="Proteomes" id="UP001597145"/>
    </source>
</evidence>
<accession>A0ABW4FWA6</accession>
<keyword evidence="2" id="KW-1185">Reference proteome</keyword>
<sequence>MSRGPAGVLWDMDGTVVDTELYYIESLTSIVAAHGGVLGEEDHHAVVGANLWDMATIAIRAGARRPAAEIVEEIVAEVALRLRDGIPWRPGALDLLAALRTSRVPTALVTMAFRSSAVEVVRGIPFPAFDVVVTGEDVSRGKPDPEAYLLAAALLGVDVAECVVIEDSPPGVAAGVAAGASVVAVPCYVDLPASEAYTTWDSLVGKDHAALVAEFRGRRSPDRPDSADRLPA</sequence>
<gene>
    <name evidence="1" type="ORF">ACFSCY_35980</name>
</gene>
<dbReference type="InterPro" id="IPR036412">
    <property type="entry name" value="HAD-like_sf"/>
</dbReference>
<dbReference type="Gene3D" id="3.40.50.1000">
    <property type="entry name" value="HAD superfamily/HAD-like"/>
    <property type="match status" value="1"/>
</dbReference>
<name>A0ABW4FWA6_9PSEU</name>
<dbReference type="EMBL" id="JBHUCP010000045">
    <property type="protein sequence ID" value="MFD1534829.1"/>
    <property type="molecule type" value="Genomic_DNA"/>
</dbReference>
<dbReference type="NCBIfam" id="TIGR01509">
    <property type="entry name" value="HAD-SF-IA-v3"/>
    <property type="match status" value="1"/>
</dbReference>
<protein>
    <submittedName>
        <fullName evidence="1">HAD family hydrolase</fullName>
    </submittedName>
</protein>